<dbReference type="InterPro" id="IPR036812">
    <property type="entry name" value="NAD(P)_OxRdtase_dom_sf"/>
</dbReference>
<proteinExistence type="predicted"/>
<keyword evidence="3" id="KW-1185">Reference proteome</keyword>
<organism evidence="2 3">
    <name type="scientific">Paraburkholderia unamae</name>
    <dbReference type="NCBI Taxonomy" id="219649"/>
    <lineage>
        <taxon>Bacteria</taxon>
        <taxon>Pseudomonadati</taxon>
        <taxon>Pseudomonadota</taxon>
        <taxon>Betaproteobacteria</taxon>
        <taxon>Burkholderiales</taxon>
        <taxon>Burkholderiaceae</taxon>
        <taxon>Paraburkholderia</taxon>
    </lineage>
</organism>
<gene>
    <name evidence="2" type="ORF">C7402_112265</name>
</gene>
<dbReference type="EMBL" id="QEOB01000012">
    <property type="protein sequence ID" value="PVX80078.1"/>
    <property type="molecule type" value="Genomic_DNA"/>
</dbReference>
<evidence type="ECO:0000256" key="1">
    <source>
        <dbReference type="SAM" id="MobiDB-lite"/>
    </source>
</evidence>
<reference evidence="2 3" key="1">
    <citation type="submission" date="2018-05" db="EMBL/GenBank/DDBJ databases">
        <title>Genomic Encyclopedia of Type Strains, Phase IV (KMG-V): Genome sequencing to study the core and pangenomes of soil and plant-associated prokaryotes.</title>
        <authorList>
            <person name="Whitman W."/>
        </authorList>
    </citation>
    <scope>NUCLEOTIDE SEQUENCE [LARGE SCALE GENOMIC DNA]</scope>
    <source>
        <strain evidence="2 3">SCZa-39</strain>
    </source>
</reference>
<name>A0ABX5KK54_9BURK</name>
<feature type="region of interest" description="Disordered" evidence="1">
    <location>
        <begin position="41"/>
        <end position="72"/>
    </location>
</feature>
<evidence type="ECO:0000313" key="3">
    <source>
        <dbReference type="Proteomes" id="UP000245712"/>
    </source>
</evidence>
<protein>
    <submittedName>
        <fullName evidence="2">Uncharacterized protein</fullName>
    </submittedName>
</protein>
<comment type="caution">
    <text evidence="2">The sequence shown here is derived from an EMBL/GenBank/DDBJ whole genome shotgun (WGS) entry which is preliminary data.</text>
</comment>
<accession>A0ABX5KK54</accession>
<dbReference type="SUPFAM" id="SSF51430">
    <property type="entry name" value="NAD(P)-linked oxidoreductase"/>
    <property type="match status" value="1"/>
</dbReference>
<evidence type="ECO:0000313" key="2">
    <source>
        <dbReference type="EMBL" id="PVX80078.1"/>
    </source>
</evidence>
<sequence>MKYKQPGNAGLYVSELCLGTMTPGGNAGAGMWTAIGAPGQEEANRLPHTGTTTGAIASNRPLFNFRPTLKES</sequence>
<dbReference type="Proteomes" id="UP000245712">
    <property type="component" value="Unassembled WGS sequence"/>
</dbReference>